<keyword evidence="4 16" id="KW-0410">Iron transport</keyword>
<dbReference type="SUPFAM" id="SSF52540">
    <property type="entry name" value="P-loop containing nucleoside triphosphate hydrolases"/>
    <property type="match status" value="1"/>
</dbReference>
<keyword evidence="6 16" id="KW-0812">Transmembrane</keyword>
<feature type="transmembrane region" description="Helical" evidence="16">
    <location>
        <begin position="494"/>
        <end position="516"/>
    </location>
</feature>
<keyword evidence="15" id="KW-0460">Magnesium</keyword>
<dbReference type="PROSITE" id="PS51711">
    <property type="entry name" value="G_FEOB"/>
    <property type="match status" value="1"/>
</dbReference>
<dbReference type="InterPro" id="IPR030389">
    <property type="entry name" value="G_FEOB_dom"/>
</dbReference>
<dbReference type="NCBIfam" id="TIGR00231">
    <property type="entry name" value="small_GTP"/>
    <property type="match status" value="1"/>
</dbReference>
<keyword evidence="19" id="KW-1185">Reference proteome</keyword>
<comment type="similarity">
    <text evidence="16">Belongs to the TRAFAC class TrmE-Era-EngA-EngB-Septin-like GTPase superfamily. FeoB GTPase (TC 9.A.8) family.</text>
</comment>
<organism evidence="18 19">
    <name type="scientific">Spirochaeta isovalerica</name>
    <dbReference type="NCBI Taxonomy" id="150"/>
    <lineage>
        <taxon>Bacteria</taxon>
        <taxon>Pseudomonadati</taxon>
        <taxon>Spirochaetota</taxon>
        <taxon>Spirochaetia</taxon>
        <taxon>Spirochaetales</taxon>
        <taxon>Spirochaetaceae</taxon>
        <taxon>Spirochaeta</taxon>
    </lineage>
</organism>
<dbReference type="Pfam" id="PF07670">
    <property type="entry name" value="Gate"/>
    <property type="match status" value="2"/>
</dbReference>
<dbReference type="GO" id="GO:0005525">
    <property type="term" value="F:GTP binding"/>
    <property type="evidence" value="ECO:0007669"/>
    <property type="project" value="UniProtKB-KW"/>
</dbReference>
<feature type="binding site" evidence="14">
    <location>
        <begin position="159"/>
        <end position="162"/>
    </location>
    <ligand>
        <name>GTP</name>
        <dbReference type="ChEBI" id="CHEBI:37565"/>
        <label>1</label>
    </ligand>
</feature>
<evidence type="ECO:0000313" key="18">
    <source>
        <dbReference type="EMBL" id="MBB6478578.1"/>
    </source>
</evidence>
<dbReference type="PANTHER" id="PTHR43185">
    <property type="entry name" value="FERROUS IRON TRANSPORT PROTEIN B"/>
    <property type="match status" value="1"/>
</dbReference>
<keyword evidence="11 14" id="KW-0342">GTP-binding</keyword>
<feature type="transmembrane region" description="Helical" evidence="16">
    <location>
        <begin position="528"/>
        <end position="554"/>
    </location>
</feature>
<feature type="transmembrane region" description="Helical" evidence="16">
    <location>
        <begin position="788"/>
        <end position="808"/>
    </location>
</feature>
<evidence type="ECO:0000256" key="13">
    <source>
        <dbReference type="NCBIfam" id="TIGR00437"/>
    </source>
</evidence>
<dbReference type="InterPro" id="IPR007167">
    <property type="entry name" value="Fe-transptr_FeoA-like"/>
</dbReference>
<dbReference type="NCBIfam" id="TIGR00437">
    <property type="entry name" value="feoB"/>
    <property type="match status" value="1"/>
</dbReference>
<accession>A0A841R740</accession>
<evidence type="ECO:0000256" key="6">
    <source>
        <dbReference type="ARBA" id="ARBA00022692"/>
    </source>
</evidence>
<feature type="transmembrane region" description="Helical" evidence="16">
    <location>
        <begin position="454"/>
        <end position="474"/>
    </location>
</feature>
<feature type="domain" description="FeoB-type G" evidence="17">
    <location>
        <begin position="106"/>
        <end position="268"/>
    </location>
</feature>
<feature type="transmembrane region" description="Helical" evidence="16">
    <location>
        <begin position="424"/>
        <end position="442"/>
    </location>
</feature>
<evidence type="ECO:0000256" key="11">
    <source>
        <dbReference type="ARBA" id="ARBA00023134"/>
    </source>
</evidence>
<feature type="binding site" evidence="15">
    <location>
        <position position="124"/>
    </location>
    <ligand>
        <name>Mg(2+)</name>
        <dbReference type="ChEBI" id="CHEBI:18420"/>
        <label>2</label>
    </ligand>
</feature>
<evidence type="ECO:0000256" key="1">
    <source>
        <dbReference type="ARBA" id="ARBA00004429"/>
    </source>
</evidence>
<evidence type="ECO:0000256" key="12">
    <source>
        <dbReference type="ARBA" id="ARBA00023136"/>
    </source>
</evidence>
<dbReference type="RefSeq" id="WP_184742552.1">
    <property type="nucleotide sequence ID" value="NZ_JACHGJ010000001.1"/>
</dbReference>
<dbReference type="SMART" id="SM00899">
    <property type="entry name" value="FeoA"/>
    <property type="match status" value="1"/>
</dbReference>
<dbReference type="InterPro" id="IPR005225">
    <property type="entry name" value="Small_GTP-bd"/>
</dbReference>
<dbReference type="CDD" id="cd01879">
    <property type="entry name" value="FeoB"/>
    <property type="match status" value="1"/>
</dbReference>
<feature type="binding site" evidence="15">
    <location>
        <position position="128"/>
    </location>
    <ligand>
        <name>Mg(2+)</name>
        <dbReference type="ChEBI" id="CHEBI:18420"/>
        <label>2</label>
    </ligand>
</feature>
<feature type="transmembrane region" description="Helical" evidence="16">
    <location>
        <begin position="390"/>
        <end position="412"/>
    </location>
</feature>
<dbReference type="InterPro" id="IPR008988">
    <property type="entry name" value="Transcriptional_repressor_C"/>
</dbReference>
<dbReference type="AlphaFoldDB" id="A0A841R740"/>
<dbReference type="EMBL" id="JACHGJ010000001">
    <property type="protein sequence ID" value="MBB6478578.1"/>
    <property type="molecule type" value="Genomic_DNA"/>
</dbReference>
<evidence type="ECO:0000256" key="8">
    <source>
        <dbReference type="ARBA" id="ARBA00022989"/>
    </source>
</evidence>
<evidence type="ECO:0000313" key="19">
    <source>
        <dbReference type="Proteomes" id="UP000587760"/>
    </source>
</evidence>
<feature type="transmembrane region" description="Helical" evidence="16">
    <location>
        <begin position="560"/>
        <end position="581"/>
    </location>
</feature>
<name>A0A841R740_9SPIO</name>
<keyword evidence="5" id="KW-0997">Cell inner membrane</keyword>
<evidence type="ECO:0000256" key="7">
    <source>
        <dbReference type="ARBA" id="ARBA00022741"/>
    </source>
</evidence>
<feature type="binding site" evidence="14">
    <location>
        <begin position="113"/>
        <end position="120"/>
    </location>
    <ligand>
        <name>GTP</name>
        <dbReference type="ChEBI" id="CHEBI:37565"/>
        <label>1</label>
    </ligand>
</feature>
<gene>
    <name evidence="18" type="ORF">HNR50_000211</name>
</gene>
<dbReference type="InterPro" id="IPR038157">
    <property type="entry name" value="FeoA_core_dom"/>
</dbReference>
<evidence type="ECO:0000256" key="9">
    <source>
        <dbReference type="ARBA" id="ARBA00023004"/>
    </source>
</evidence>
<dbReference type="InterPro" id="IPR011642">
    <property type="entry name" value="Gate_dom"/>
</dbReference>
<dbReference type="PANTHER" id="PTHR43185:SF1">
    <property type="entry name" value="FE(2+) TRANSPORTER FEOB"/>
    <property type="match status" value="1"/>
</dbReference>
<feature type="transmembrane region" description="Helical" evidence="16">
    <location>
        <begin position="755"/>
        <end position="776"/>
    </location>
</feature>
<comment type="function">
    <text evidence="16">Probable transporter of a GTP-driven Fe(2+) uptake system.</text>
</comment>
<evidence type="ECO:0000256" key="2">
    <source>
        <dbReference type="ARBA" id="ARBA00022448"/>
    </source>
</evidence>
<evidence type="ECO:0000256" key="15">
    <source>
        <dbReference type="PIRSR" id="PIRSR603373-2"/>
    </source>
</evidence>
<dbReference type="GO" id="GO:0046914">
    <property type="term" value="F:transition metal ion binding"/>
    <property type="evidence" value="ECO:0007669"/>
    <property type="project" value="InterPro"/>
</dbReference>
<dbReference type="InterPro" id="IPR011640">
    <property type="entry name" value="Fe2_transport_prot_B_C"/>
</dbReference>
<comment type="subcellular location">
    <subcellularLocation>
        <location evidence="1 16">Cell inner membrane</location>
        <topology evidence="1 16">Multi-pass membrane protein</topology>
    </subcellularLocation>
</comment>
<dbReference type="Proteomes" id="UP000587760">
    <property type="component" value="Unassembled WGS sequence"/>
</dbReference>
<keyword evidence="8 16" id="KW-1133">Transmembrane helix</keyword>
<dbReference type="Gene3D" id="1.10.287.1770">
    <property type="match status" value="1"/>
</dbReference>
<dbReference type="Pfam" id="PF04023">
    <property type="entry name" value="FeoA"/>
    <property type="match status" value="1"/>
</dbReference>
<feature type="transmembrane region" description="Helical" evidence="16">
    <location>
        <begin position="619"/>
        <end position="638"/>
    </location>
</feature>
<dbReference type="GO" id="GO:0005886">
    <property type="term" value="C:plasma membrane"/>
    <property type="evidence" value="ECO:0007669"/>
    <property type="project" value="UniProtKB-SubCell"/>
</dbReference>
<dbReference type="GO" id="GO:0015093">
    <property type="term" value="F:ferrous iron transmembrane transporter activity"/>
    <property type="evidence" value="ECO:0007669"/>
    <property type="project" value="UniProtKB-UniRule"/>
</dbReference>
<evidence type="ECO:0000259" key="17">
    <source>
        <dbReference type="PROSITE" id="PS51711"/>
    </source>
</evidence>
<dbReference type="InterPro" id="IPR003373">
    <property type="entry name" value="Fe2_transport_prot-B"/>
</dbReference>
<dbReference type="InterPro" id="IPR041069">
    <property type="entry name" value="FeoB_Cyto"/>
</dbReference>
<evidence type="ECO:0000256" key="5">
    <source>
        <dbReference type="ARBA" id="ARBA00022519"/>
    </source>
</evidence>
<keyword evidence="2 16" id="KW-0813">Transport</keyword>
<keyword evidence="12 16" id="KW-0472">Membrane</keyword>
<dbReference type="Gene3D" id="3.40.50.300">
    <property type="entry name" value="P-loop containing nucleotide triphosphate hydrolases"/>
    <property type="match status" value="1"/>
</dbReference>
<evidence type="ECO:0000256" key="3">
    <source>
        <dbReference type="ARBA" id="ARBA00022475"/>
    </source>
</evidence>
<dbReference type="Pfam" id="PF02421">
    <property type="entry name" value="FeoB_N"/>
    <property type="match status" value="1"/>
</dbReference>
<evidence type="ECO:0000256" key="10">
    <source>
        <dbReference type="ARBA" id="ARBA00023065"/>
    </source>
</evidence>
<feature type="binding site" evidence="14">
    <location>
        <begin position="138"/>
        <end position="142"/>
    </location>
    <ligand>
        <name>GTP</name>
        <dbReference type="ChEBI" id="CHEBI:37565"/>
        <label>1</label>
    </ligand>
</feature>
<feature type="binding site" evidence="14">
    <location>
        <begin position="219"/>
        <end position="222"/>
    </location>
    <ligand>
        <name>GTP</name>
        <dbReference type="ChEBI" id="CHEBI:37565"/>
        <label>1</label>
    </ligand>
</feature>
<sequence>MEQPLSQLNIGQSAVVTSVNAKGEVKRRLLDMGLCRGVGFTVIRIAPLGDPIVIKIKGFDLSLRKEEAASILVETEIKDNLKGLEREKLYSPVDTLHKNRQTDRKEINVALLGNPNSGKTSLFNCLAGAHQKVGNFSGVTVEKYEGFVKYKDYKINLIDLPGTYSLTAYSPEEVVARNYIIEEQPDVVIDVIDGTNLERNLYLTTQIMELEVDALYAINMIDEVEKQGIEIDIPQIQKLLGSHVVATSASKHIGMDLLLDHVIRVYEGDINVSKNKLIYSLRIEEQLEKLKNLLQSDSWLSSRYNLHWLAVKLLENDQLVYETVKQRSIWIRVERIINETIDIFEKSIHRDPDVVITEDRHAFIRGAIRETVQMPNKVKKNLTDYIDDIVLNRILGLPIFFGIMWLIFQFTFTVGQYPMDWLDSIFAFIAEGVGTLLPGGFLKSLIVDGIISGVGGVLVFVPNILLLFLSISLLEATGYMARAAFVVDKAMHRIGLHGKSFIPLITGFGCTVPAIMACRTLKNKADRIVTMMITTFMSCGARLPVYILLIGAFFPPSQAGNVLFGIYMLGVLIALLSAFVMKKVAFRDESEPFVMELPPYRKPNASSVLRQVGFKAGMYVKKAGTIILGASILIWLMTNYPVSRDIAEHYESVRTEIESDTTMGSAEKREMTVLAEREEAAAQMEYSLAGRFGKLTEPLIKPIGFDWKIGISLTAGLAAKEIIVSTMNTIYSVQDGEGTKSLASDFKTATGYTTATALSLMVFVLLYAPCMAAIAVFHKESGRWKYTLLMFAYTMSVAWFVSFLVYRLTLLFI</sequence>
<keyword evidence="10" id="KW-0406">Ion transport</keyword>
<evidence type="ECO:0000256" key="16">
    <source>
        <dbReference type="RuleBase" id="RU362098"/>
    </source>
</evidence>
<keyword evidence="7 14" id="KW-0547">Nucleotide-binding</keyword>
<dbReference type="SUPFAM" id="SSF50037">
    <property type="entry name" value="C-terminal domain of transcriptional repressors"/>
    <property type="match status" value="1"/>
</dbReference>
<reference evidence="18 19" key="1">
    <citation type="submission" date="2020-08" db="EMBL/GenBank/DDBJ databases">
        <title>Genomic Encyclopedia of Type Strains, Phase IV (KMG-IV): sequencing the most valuable type-strain genomes for metagenomic binning, comparative biology and taxonomic classification.</title>
        <authorList>
            <person name="Goeker M."/>
        </authorList>
    </citation>
    <scope>NUCLEOTIDE SEQUENCE [LARGE SCALE GENOMIC DNA]</scope>
    <source>
        <strain evidence="18 19">DSM 2461</strain>
    </source>
</reference>
<dbReference type="Pfam" id="PF07664">
    <property type="entry name" value="FeoB_C"/>
    <property type="match status" value="1"/>
</dbReference>
<dbReference type="InterPro" id="IPR050860">
    <property type="entry name" value="FeoB_GTPase"/>
</dbReference>
<keyword evidence="15" id="KW-0479">Metal-binding</keyword>
<dbReference type="Pfam" id="PF17910">
    <property type="entry name" value="FeoB_Cyto"/>
    <property type="match status" value="1"/>
</dbReference>
<comment type="caution">
    <text evidence="18">The sequence shown here is derived from an EMBL/GenBank/DDBJ whole genome shotgun (WGS) entry which is preliminary data.</text>
</comment>
<keyword evidence="3" id="KW-1003">Cell membrane</keyword>
<dbReference type="Gene3D" id="2.30.30.90">
    <property type="match status" value="1"/>
</dbReference>
<keyword evidence="9 16" id="KW-0408">Iron</keyword>
<dbReference type="InterPro" id="IPR027417">
    <property type="entry name" value="P-loop_NTPase"/>
</dbReference>
<protein>
    <recommendedName>
        <fullName evidence="13 16">Ferrous iron transport protein B</fullName>
    </recommendedName>
</protein>
<evidence type="ECO:0000256" key="14">
    <source>
        <dbReference type="PIRSR" id="PIRSR603373-1"/>
    </source>
</evidence>
<proteinExistence type="inferred from homology"/>
<dbReference type="FunFam" id="3.40.50.300:FF:000426">
    <property type="entry name" value="Ferrous iron transport protein B"/>
    <property type="match status" value="1"/>
</dbReference>
<evidence type="ECO:0000256" key="4">
    <source>
        <dbReference type="ARBA" id="ARBA00022496"/>
    </source>
</evidence>